<comment type="caution">
    <text evidence="2">The sequence shown here is derived from an EMBL/GenBank/DDBJ whole genome shotgun (WGS) entry which is preliminary data.</text>
</comment>
<dbReference type="Pfam" id="PF13304">
    <property type="entry name" value="AAA_21"/>
    <property type="match status" value="1"/>
</dbReference>
<evidence type="ECO:0000313" key="2">
    <source>
        <dbReference type="EMBL" id="MCY0965167.1"/>
    </source>
</evidence>
<dbReference type="GO" id="GO:0016887">
    <property type="term" value="F:ATP hydrolysis activity"/>
    <property type="evidence" value="ECO:0007669"/>
    <property type="project" value="InterPro"/>
</dbReference>
<keyword evidence="3" id="KW-1185">Reference proteome</keyword>
<protein>
    <submittedName>
        <fullName evidence="2">AAA family ATPase</fullName>
    </submittedName>
</protein>
<dbReference type="PANTHER" id="PTHR40396">
    <property type="entry name" value="ATPASE-LIKE PROTEIN"/>
    <property type="match status" value="1"/>
</dbReference>
<dbReference type="PANTHER" id="PTHR40396:SF1">
    <property type="entry name" value="ATPASE AAA-TYPE CORE DOMAIN-CONTAINING PROTEIN"/>
    <property type="match status" value="1"/>
</dbReference>
<dbReference type="GO" id="GO:0005524">
    <property type="term" value="F:ATP binding"/>
    <property type="evidence" value="ECO:0007669"/>
    <property type="project" value="InterPro"/>
</dbReference>
<dbReference type="InterPro" id="IPR003959">
    <property type="entry name" value="ATPase_AAA_core"/>
</dbReference>
<evidence type="ECO:0000259" key="1">
    <source>
        <dbReference type="Pfam" id="PF13304"/>
    </source>
</evidence>
<sequence length="394" mass="44693">MIKNLVFESFYSFAEETIIDFGLGKKPTPSGYDIDVDGERWNKAIAIVGANGSGKTQLLKPLAFLSWFVSNSFLGNDPDDQIPCSPHALQPDQPTRFELEFLLDGIDYRYQLELTPKEVINEALFAKTSSQFSYLFKREKTETGYHFKHKGFPFAKSKAEELRGNASLISAAHSYDVKEARPLVEFFDRIQTNVHSSGRRHFQFDAVMKTAAKFEKQPELKTRMSEVLSRFDLGLSGVEIRKVMARDSSGQEEPLYLPFGRHQNDDGSQFELPFFEESSGTQSAFVLLEPILKTLHQGGIAVIDELDNGLHPHLVPQLLQWFEFKETNPHQAQLIFTCHTPEVLNLLQKHQIYLVEKKNQCSAAWRMDDMTGLRADDNLYAKYMAGALGATPNL</sequence>
<organism evidence="2 3">
    <name type="scientific">Parathalassolituus penaei</name>
    <dbReference type="NCBI Taxonomy" id="2997323"/>
    <lineage>
        <taxon>Bacteria</taxon>
        <taxon>Pseudomonadati</taxon>
        <taxon>Pseudomonadota</taxon>
        <taxon>Gammaproteobacteria</taxon>
        <taxon>Oceanospirillales</taxon>
        <taxon>Oceanospirillaceae</taxon>
        <taxon>Parathalassolituus</taxon>
    </lineage>
</organism>
<dbReference type="AlphaFoldDB" id="A0A9X3IRF4"/>
<dbReference type="RefSeq" id="WP_283173382.1">
    <property type="nucleotide sequence ID" value="NZ_JAPNOA010000024.1"/>
</dbReference>
<evidence type="ECO:0000313" key="3">
    <source>
        <dbReference type="Proteomes" id="UP001150830"/>
    </source>
</evidence>
<proteinExistence type="predicted"/>
<dbReference type="EMBL" id="JAPNOA010000024">
    <property type="protein sequence ID" value="MCY0965167.1"/>
    <property type="molecule type" value="Genomic_DNA"/>
</dbReference>
<accession>A0A9X3IRF4</accession>
<name>A0A9X3IRF4_9GAMM</name>
<dbReference type="InterPro" id="IPR027417">
    <property type="entry name" value="P-loop_NTPase"/>
</dbReference>
<reference evidence="2" key="1">
    <citation type="submission" date="2022-11" db="EMBL/GenBank/DDBJ databases">
        <title>Parathalassolutuus dongxingensis gen. nov., sp. nov., a novel member of family Oceanospirillaceae isolated from a coastal shrimp pond in Guangxi, China.</title>
        <authorList>
            <person name="Chen H."/>
        </authorList>
    </citation>
    <scope>NUCLEOTIDE SEQUENCE</scope>
    <source>
        <strain evidence="2">G-43</strain>
    </source>
</reference>
<dbReference type="SUPFAM" id="SSF52540">
    <property type="entry name" value="P-loop containing nucleoside triphosphate hydrolases"/>
    <property type="match status" value="1"/>
</dbReference>
<dbReference type="Gene3D" id="3.40.50.300">
    <property type="entry name" value="P-loop containing nucleotide triphosphate hydrolases"/>
    <property type="match status" value="1"/>
</dbReference>
<dbReference type="Proteomes" id="UP001150830">
    <property type="component" value="Unassembled WGS sequence"/>
</dbReference>
<gene>
    <name evidence="2" type="ORF">OUO13_08220</name>
</gene>
<feature type="domain" description="ATPase AAA-type core" evidence="1">
    <location>
        <begin position="46"/>
        <end position="345"/>
    </location>
</feature>